<organism evidence="2 3">
    <name type="scientific">Anaeramoeba flamelloides</name>
    <dbReference type="NCBI Taxonomy" id="1746091"/>
    <lineage>
        <taxon>Eukaryota</taxon>
        <taxon>Metamonada</taxon>
        <taxon>Anaeramoebidae</taxon>
        <taxon>Anaeramoeba</taxon>
    </lineage>
</organism>
<feature type="compositionally biased region" description="Basic residues" evidence="1">
    <location>
        <begin position="8"/>
        <end position="29"/>
    </location>
</feature>
<comment type="caution">
    <text evidence="2">The sequence shown here is derived from an EMBL/GenBank/DDBJ whole genome shotgun (WGS) entry which is preliminary data.</text>
</comment>
<feature type="compositionally biased region" description="Basic residues" evidence="1">
    <location>
        <begin position="40"/>
        <end position="50"/>
    </location>
</feature>
<evidence type="ECO:0000256" key="1">
    <source>
        <dbReference type="SAM" id="MobiDB-lite"/>
    </source>
</evidence>
<proteinExistence type="predicted"/>
<evidence type="ECO:0000313" key="3">
    <source>
        <dbReference type="Proteomes" id="UP001146793"/>
    </source>
</evidence>
<reference evidence="2" key="1">
    <citation type="submission" date="2022-08" db="EMBL/GenBank/DDBJ databases">
        <title>Novel sulphate-reducing endosymbionts in the free-living metamonad Anaeramoeba.</title>
        <authorList>
            <person name="Jerlstrom-Hultqvist J."/>
            <person name="Cepicka I."/>
            <person name="Gallot-Lavallee L."/>
            <person name="Salas-Leiva D."/>
            <person name="Curtis B.A."/>
            <person name="Zahonova K."/>
            <person name="Pipaliya S."/>
            <person name="Dacks J."/>
            <person name="Roger A.J."/>
        </authorList>
    </citation>
    <scope>NUCLEOTIDE SEQUENCE</scope>
    <source>
        <strain evidence="2">Busselton2</strain>
    </source>
</reference>
<dbReference type="EMBL" id="JANTQA010000011">
    <property type="protein sequence ID" value="KAJ3451142.1"/>
    <property type="molecule type" value="Genomic_DNA"/>
</dbReference>
<sequence length="92" mass="11211">MKQQMKVGRQKNNKIRSAKKQKKKKRRKKTEKESKENQMKKKKKKKKRAKKKEEFDPEMNYENHIKLKNENKTAWNPLNYYGPGLICGKKIY</sequence>
<feature type="region of interest" description="Disordered" evidence="1">
    <location>
        <begin position="1"/>
        <end position="57"/>
    </location>
</feature>
<gene>
    <name evidence="2" type="ORF">M0812_05183</name>
</gene>
<feature type="compositionally biased region" description="Basic and acidic residues" evidence="1">
    <location>
        <begin position="30"/>
        <end position="39"/>
    </location>
</feature>
<evidence type="ECO:0000313" key="2">
    <source>
        <dbReference type="EMBL" id="KAJ3451142.1"/>
    </source>
</evidence>
<name>A0AAV8AEI7_9EUKA</name>
<protein>
    <submittedName>
        <fullName evidence="2">Uncharacterized protein</fullName>
    </submittedName>
</protein>
<accession>A0AAV8AEI7</accession>
<dbReference type="Proteomes" id="UP001146793">
    <property type="component" value="Unassembled WGS sequence"/>
</dbReference>
<dbReference type="AlphaFoldDB" id="A0AAV8AEI7"/>